<dbReference type="InterPro" id="IPR036390">
    <property type="entry name" value="WH_DNA-bd_sf"/>
</dbReference>
<evidence type="ECO:0000313" key="5">
    <source>
        <dbReference type="EMBL" id="GAE28872.1"/>
    </source>
</evidence>
<organism evidence="5 6">
    <name type="scientific">Halalkalibacter hemicellulosilyticusJCM 9152</name>
    <dbReference type="NCBI Taxonomy" id="1236971"/>
    <lineage>
        <taxon>Bacteria</taxon>
        <taxon>Bacillati</taxon>
        <taxon>Bacillota</taxon>
        <taxon>Bacilli</taxon>
        <taxon>Bacillales</taxon>
        <taxon>Bacillaceae</taxon>
        <taxon>Halalkalibacter</taxon>
    </lineage>
</organism>
<name>W4QA68_9BACI</name>
<keyword evidence="1" id="KW-0805">Transcription regulation</keyword>
<dbReference type="PANTHER" id="PTHR38445">
    <property type="entry name" value="HTH-TYPE TRANSCRIPTIONAL REPRESSOR YTRA"/>
    <property type="match status" value="1"/>
</dbReference>
<dbReference type="CDD" id="cd07377">
    <property type="entry name" value="WHTH_GntR"/>
    <property type="match status" value="1"/>
</dbReference>
<dbReference type="STRING" id="1236971.JCM9152_209"/>
<dbReference type="PROSITE" id="PS50949">
    <property type="entry name" value="HTH_GNTR"/>
    <property type="match status" value="1"/>
</dbReference>
<feature type="domain" description="HTH gntR-type" evidence="4">
    <location>
        <begin position="9"/>
        <end position="77"/>
    </location>
</feature>
<dbReference type="EMBL" id="BAUU01000001">
    <property type="protein sequence ID" value="GAE28872.1"/>
    <property type="molecule type" value="Genomic_DNA"/>
</dbReference>
<dbReference type="AlphaFoldDB" id="W4QA68"/>
<keyword evidence="6" id="KW-1185">Reference proteome</keyword>
<dbReference type="RefSeq" id="WP_035339864.1">
    <property type="nucleotide sequence ID" value="NZ_BAUU01000001.1"/>
</dbReference>
<proteinExistence type="predicted"/>
<protein>
    <submittedName>
        <fullName evidence="5">Transcriptional regulator</fullName>
    </submittedName>
</protein>
<keyword evidence="2" id="KW-0238">DNA-binding</keyword>
<evidence type="ECO:0000256" key="3">
    <source>
        <dbReference type="ARBA" id="ARBA00023163"/>
    </source>
</evidence>
<gene>
    <name evidence="5" type="ORF">JCM9152_209</name>
</gene>
<evidence type="ECO:0000256" key="1">
    <source>
        <dbReference type="ARBA" id="ARBA00023015"/>
    </source>
</evidence>
<dbReference type="OrthoDB" id="362473at2"/>
<dbReference type="Proteomes" id="UP000018895">
    <property type="component" value="Unassembled WGS sequence"/>
</dbReference>
<dbReference type="SMART" id="SM00345">
    <property type="entry name" value="HTH_GNTR"/>
    <property type="match status" value="1"/>
</dbReference>
<accession>W4QA68</accession>
<dbReference type="GO" id="GO:0003677">
    <property type="term" value="F:DNA binding"/>
    <property type="evidence" value="ECO:0007669"/>
    <property type="project" value="UniProtKB-KW"/>
</dbReference>
<dbReference type="Gene3D" id="1.10.10.10">
    <property type="entry name" value="Winged helix-like DNA-binding domain superfamily/Winged helix DNA-binding domain"/>
    <property type="match status" value="1"/>
</dbReference>
<dbReference type="GO" id="GO:0003700">
    <property type="term" value="F:DNA-binding transcription factor activity"/>
    <property type="evidence" value="ECO:0007669"/>
    <property type="project" value="InterPro"/>
</dbReference>
<dbReference type="SUPFAM" id="SSF46785">
    <property type="entry name" value="Winged helix' DNA-binding domain"/>
    <property type="match status" value="1"/>
</dbReference>
<keyword evidence="3" id="KW-0804">Transcription</keyword>
<comment type="caution">
    <text evidence="5">The sequence shown here is derived from an EMBL/GenBank/DDBJ whole genome shotgun (WGS) entry which is preliminary data.</text>
</comment>
<dbReference type="InterPro" id="IPR000524">
    <property type="entry name" value="Tscrpt_reg_HTH_GntR"/>
</dbReference>
<dbReference type="PANTHER" id="PTHR38445:SF6">
    <property type="entry name" value="GNTR-FAMILY TRANSCRIPTIONAL REGULATOR"/>
    <property type="match status" value="1"/>
</dbReference>
<sequence length="128" mass="14595">MTTEFESSKPIYSQLADRINRQILRGDIQPGDKLPSVRETAIQSNVNPNTVQRTYRELEGLKIVETRRGQGTFVTENETILHEMRERLKLEEISAFVKGMQEMGYTNAEIENGLHAFLAELDGGIRND</sequence>
<evidence type="ECO:0000256" key="2">
    <source>
        <dbReference type="ARBA" id="ARBA00023125"/>
    </source>
</evidence>
<dbReference type="Pfam" id="PF00392">
    <property type="entry name" value="GntR"/>
    <property type="match status" value="1"/>
</dbReference>
<reference evidence="5" key="1">
    <citation type="journal article" date="2014" name="Genome Announc.">
        <title>Draft Genome Sequences of Three Alkaliphilic Bacillus Strains, Bacillus wakoensis JCM 9140T, Bacillus akibai JCM 9157T, and Bacillus hemicellulosilyticus JCM 9152T.</title>
        <authorList>
            <person name="Yuki M."/>
            <person name="Oshima K."/>
            <person name="Suda W."/>
            <person name="Oshida Y."/>
            <person name="Kitamura K."/>
            <person name="Iida T."/>
            <person name="Hattori M."/>
            <person name="Ohkuma M."/>
        </authorList>
    </citation>
    <scope>NUCLEOTIDE SEQUENCE [LARGE SCALE GENOMIC DNA]</scope>
    <source>
        <strain evidence="5">JCM 9152</strain>
    </source>
</reference>
<evidence type="ECO:0000259" key="4">
    <source>
        <dbReference type="PROSITE" id="PS50949"/>
    </source>
</evidence>
<evidence type="ECO:0000313" key="6">
    <source>
        <dbReference type="Proteomes" id="UP000018895"/>
    </source>
</evidence>
<dbReference type="InterPro" id="IPR036388">
    <property type="entry name" value="WH-like_DNA-bd_sf"/>
</dbReference>